<gene>
    <name evidence="3" type="ORF">JL811_03935</name>
</gene>
<name>A0A8K0VBT3_9RHOB</name>
<keyword evidence="4" id="KW-1185">Reference proteome</keyword>
<proteinExistence type="predicted"/>
<dbReference type="EMBL" id="JAESVN010000001">
    <property type="protein sequence ID" value="MBL4916362.1"/>
    <property type="molecule type" value="Genomic_DNA"/>
</dbReference>
<organism evidence="3 4">
    <name type="scientific">Szabonella alba</name>
    <dbReference type="NCBI Taxonomy" id="2804194"/>
    <lineage>
        <taxon>Bacteria</taxon>
        <taxon>Pseudomonadati</taxon>
        <taxon>Pseudomonadota</taxon>
        <taxon>Alphaproteobacteria</taxon>
        <taxon>Rhodobacterales</taxon>
        <taxon>Paracoccaceae</taxon>
        <taxon>Szabonella</taxon>
    </lineage>
</organism>
<dbReference type="InterPro" id="IPR000566">
    <property type="entry name" value="Lipocln_cytosolic_FA-bd_dom"/>
</dbReference>
<reference evidence="3" key="1">
    <citation type="submission" date="2021-01" db="EMBL/GenBank/DDBJ databases">
        <title>Tabrizicola alba sp. nov. a motile alkaliphilic bacterium isolated from a soda lake.</title>
        <authorList>
            <person name="Szuroczki S."/>
            <person name="Abbaszade G."/>
            <person name="Schumann P."/>
            <person name="Toth E."/>
        </authorList>
    </citation>
    <scope>NUCLEOTIDE SEQUENCE</scope>
    <source>
        <strain evidence="3">DMG-N-6</strain>
    </source>
</reference>
<feature type="signal peptide" evidence="1">
    <location>
        <begin position="1"/>
        <end position="19"/>
    </location>
</feature>
<evidence type="ECO:0000259" key="2">
    <source>
        <dbReference type="Pfam" id="PF08212"/>
    </source>
</evidence>
<feature type="domain" description="Lipocalin/cytosolic fatty-acid binding" evidence="2">
    <location>
        <begin position="110"/>
        <end position="166"/>
    </location>
</feature>
<dbReference type="AlphaFoldDB" id="A0A8K0VBT3"/>
<sequence>MYRLIALALLLSACGGAQTVPGYRKPGTDIWSNAVLEVPRLAGDWRQAADFAPPGASCAAGGLTIRPVAAGGLEVSGRLCLGGQARAISGQLAASGPGRFRPSGPGFAGADAEWWVLWADTGYRSLVIGTPSGAFGFALDREGALPADRRAAAREILDWNGYDVTRAVFVD</sequence>
<comment type="caution">
    <text evidence="3">The sequence shown here is derived from an EMBL/GenBank/DDBJ whole genome shotgun (WGS) entry which is preliminary data.</text>
</comment>
<feature type="chain" id="PRO_5035451743" evidence="1">
    <location>
        <begin position="20"/>
        <end position="171"/>
    </location>
</feature>
<keyword evidence="1" id="KW-0732">Signal</keyword>
<dbReference type="Pfam" id="PF08212">
    <property type="entry name" value="Lipocalin_2"/>
    <property type="match status" value="1"/>
</dbReference>
<evidence type="ECO:0000313" key="4">
    <source>
        <dbReference type="Proteomes" id="UP000648908"/>
    </source>
</evidence>
<dbReference type="SUPFAM" id="SSF50814">
    <property type="entry name" value="Lipocalins"/>
    <property type="match status" value="1"/>
</dbReference>
<accession>A0A8K0VBT3</accession>
<evidence type="ECO:0000313" key="3">
    <source>
        <dbReference type="EMBL" id="MBL4916362.1"/>
    </source>
</evidence>
<dbReference type="Gene3D" id="2.40.128.20">
    <property type="match status" value="1"/>
</dbReference>
<protein>
    <submittedName>
        <fullName evidence="3">Lipocalin family protein</fullName>
    </submittedName>
</protein>
<dbReference type="Proteomes" id="UP000648908">
    <property type="component" value="Unassembled WGS sequence"/>
</dbReference>
<evidence type="ECO:0000256" key="1">
    <source>
        <dbReference type="SAM" id="SignalP"/>
    </source>
</evidence>
<dbReference type="InterPro" id="IPR012674">
    <property type="entry name" value="Calycin"/>
</dbReference>
<dbReference type="RefSeq" id="WP_202687022.1">
    <property type="nucleotide sequence ID" value="NZ_JAESVN010000001.1"/>
</dbReference>